<dbReference type="Pfam" id="PF09995">
    <property type="entry name" value="MPAB_Lcp_cat"/>
    <property type="match status" value="1"/>
</dbReference>
<dbReference type="RefSeq" id="WP_350270406.1">
    <property type="nucleotide sequence ID" value="NZ_CP158281.1"/>
</dbReference>
<evidence type="ECO:0000259" key="2">
    <source>
        <dbReference type="Pfam" id="PF09995"/>
    </source>
</evidence>
<dbReference type="PANTHER" id="PTHR37539">
    <property type="entry name" value="SECRETED PROTEIN-RELATED"/>
    <property type="match status" value="1"/>
</dbReference>
<dbReference type="KEGG" id="bkr:AAFP32_01975"/>
<dbReference type="EMBL" id="CP158281">
    <property type="protein sequence ID" value="XBV89523.1"/>
    <property type="molecule type" value="Genomic_DNA"/>
</dbReference>
<dbReference type="InterPro" id="IPR037473">
    <property type="entry name" value="Lcp-like"/>
</dbReference>
<feature type="region of interest" description="Disordered" evidence="1">
    <location>
        <begin position="200"/>
        <end position="219"/>
    </location>
</feature>
<protein>
    <submittedName>
        <fullName evidence="3">Oxygenase MpaB family protein</fullName>
    </submittedName>
</protein>
<dbReference type="GO" id="GO:0016491">
    <property type="term" value="F:oxidoreductase activity"/>
    <property type="evidence" value="ECO:0007669"/>
    <property type="project" value="InterPro"/>
</dbReference>
<gene>
    <name evidence="3" type="ORF">AAFP32_01975</name>
</gene>
<feature type="compositionally biased region" description="Low complexity" evidence="1">
    <location>
        <begin position="207"/>
        <end position="219"/>
    </location>
</feature>
<evidence type="ECO:0000256" key="1">
    <source>
        <dbReference type="SAM" id="MobiDB-lite"/>
    </source>
</evidence>
<accession>A0AAU7UM69</accession>
<dbReference type="AlphaFoldDB" id="A0AAU7UM69"/>
<sequence length="219" mass="24359">MHAFSRAQYFSRDGGTEDYGVPINAVDMLRTWFDFTYVSYRALHNMGYEVADEQIRDVCYFWRVVGRVLGIAHDLLEGLDDHESSEETVAALGMVAGEPNNDSRALVDALVNAAAEQLAVVLQLPKEPLAERTQAHIRIIHGDELADQLEVPRRSIQVAEMLSVPLARQTFNFQQMLPAERQREIAADEAMMAQLLQMTEDGESAHETAPTEAATSPAS</sequence>
<organism evidence="3">
    <name type="scientific">Brevibacterium koreense</name>
    <dbReference type="NCBI Taxonomy" id="3140787"/>
    <lineage>
        <taxon>Bacteria</taxon>
        <taxon>Bacillati</taxon>
        <taxon>Actinomycetota</taxon>
        <taxon>Actinomycetes</taxon>
        <taxon>Micrococcales</taxon>
        <taxon>Brevibacteriaceae</taxon>
        <taxon>Brevibacterium</taxon>
    </lineage>
</organism>
<proteinExistence type="predicted"/>
<dbReference type="PANTHER" id="PTHR37539:SF1">
    <property type="entry name" value="ER-BOUND OXYGENASE MPAB_MPAB'_RUBBER OXYGENASE CATALYTIC DOMAIN-CONTAINING PROTEIN"/>
    <property type="match status" value="1"/>
</dbReference>
<name>A0AAU7UM69_9MICO</name>
<evidence type="ECO:0000313" key="3">
    <source>
        <dbReference type="EMBL" id="XBV89523.1"/>
    </source>
</evidence>
<reference evidence="3" key="1">
    <citation type="submission" date="2024-06" db="EMBL/GenBank/DDBJ databases">
        <title>Brevibacterium koreense sp. nov., isolated from jogae-jeotgal, a Korean fermented seafood.</title>
        <authorList>
            <person name="Whon T.W."/>
            <person name="Nam S."/>
            <person name="Kim Y."/>
        </authorList>
    </citation>
    <scope>NUCLEOTIDE SEQUENCE</scope>
    <source>
        <strain evidence="3">CBA3109</strain>
    </source>
</reference>
<feature type="domain" description="ER-bound oxygenase mpaB/mpaB'/Rubber oxygenase catalytic" evidence="2">
    <location>
        <begin position="1"/>
        <end position="153"/>
    </location>
</feature>
<dbReference type="InterPro" id="IPR018713">
    <property type="entry name" value="MPAB/Lcp_cat_dom"/>
</dbReference>